<dbReference type="Proteomes" id="UP000318405">
    <property type="component" value="Unassembled WGS sequence"/>
</dbReference>
<dbReference type="InterPro" id="IPR004681">
    <property type="entry name" value="TRAP_DctM"/>
</dbReference>
<dbReference type="InterPro" id="IPR010656">
    <property type="entry name" value="DctM"/>
</dbReference>
<comment type="caution">
    <text evidence="7">Lacks conserved residue(s) required for the propagation of feature annotation.</text>
</comment>
<evidence type="ECO:0000256" key="2">
    <source>
        <dbReference type="ARBA" id="ARBA00022475"/>
    </source>
</evidence>
<keyword evidence="5 7" id="KW-1133">Transmembrane helix</keyword>
<dbReference type="EMBL" id="VLTJ01000039">
    <property type="protein sequence ID" value="TSH90364.1"/>
    <property type="molecule type" value="Genomic_DNA"/>
</dbReference>
<keyword evidence="7" id="KW-0813">Transport</keyword>
<keyword evidence="4 7" id="KW-0812">Transmembrane</keyword>
<dbReference type="OrthoDB" id="9796052at2"/>
<dbReference type="PIRSF" id="PIRSF006066">
    <property type="entry name" value="HI0050"/>
    <property type="match status" value="1"/>
</dbReference>
<sequence>MNDILQAVILVGALLLLLGLGVWVAVALIGCGLLGLIVFTDAPAGIIFATKSWDATANWALTALPLFIWMGEILYRTRLAEDMFTGLSPWVNRLPGRLTHVNVIGCGIFAAVSGSSAATAATIGRISLPELKSRGYNESLSIGSLAGAGTLGLLIPPSIVMIVYGVAAQVSIIKLFIAGILPGIMLMFLFSGYIGLWSIRNKDKVPPPEPSIPWTQRFARLRLLLPVMLLIAGVIGSIYAGIATATEAATIGVIGALIIAAWGRSLTWRSFTDSLMGATRTSCMIGFILMGAAYLTSAMSFTGLPANVAAWISSMGLSPYMLIFVLTIFFILLGAFLDGISIVVLTTSVLMPTVLASGLDPIWFGIYLILVVEMAQITPPVGFNLFVIQGITGYDLWKVVRMSFPFFLLLVLATAIVTVFPRIVTVLPNAM</sequence>
<feature type="transmembrane region" description="Helical" evidence="7">
    <location>
        <begin position="7"/>
        <end position="37"/>
    </location>
</feature>
<proteinExistence type="inferred from homology"/>
<evidence type="ECO:0000256" key="5">
    <source>
        <dbReference type="ARBA" id="ARBA00022989"/>
    </source>
</evidence>
<feature type="domain" description="TRAP C4-dicarboxylate transport system permease DctM subunit" evidence="8">
    <location>
        <begin position="12"/>
        <end position="423"/>
    </location>
</feature>
<feature type="transmembrane region" description="Helical" evidence="7">
    <location>
        <begin position="317"/>
        <end position="337"/>
    </location>
</feature>
<comment type="subunit">
    <text evidence="7">The complex comprises the extracytoplasmic solute receptor protein and the two transmembrane proteins.</text>
</comment>
<keyword evidence="6 7" id="KW-0472">Membrane</keyword>
<comment type="subcellular location">
    <subcellularLocation>
        <location evidence="1 7">Cell inner membrane</location>
        <topology evidence="1 7">Multi-pass membrane protein</topology>
    </subcellularLocation>
</comment>
<keyword evidence="3 7" id="KW-0997">Cell inner membrane</keyword>
<dbReference type="PANTHER" id="PTHR33362">
    <property type="entry name" value="SIALIC ACID TRAP TRANSPORTER PERMEASE PROTEIN SIAT-RELATED"/>
    <property type="match status" value="1"/>
</dbReference>
<evidence type="ECO:0000313" key="9">
    <source>
        <dbReference type="EMBL" id="TSH90364.1"/>
    </source>
</evidence>
<comment type="function">
    <text evidence="7">Part of the tripartite ATP-independent periplasmic (TRAP) transport system.</text>
</comment>
<protein>
    <recommendedName>
        <fullName evidence="7">TRAP transporter large permease protein</fullName>
    </recommendedName>
</protein>
<evidence type="ECO:0000256" key="4">
    <source>
        <dbReference type="ARBA" id="ARBA00022692"/>
    </source>
</evidence>
<gene>
    <name evidence="9" type="ORF">FOZ76_21300</name>
</gene>
<keyword evidence="10" id="KW-1185">Reference proteome</keyword>
<dbReference type="RefSeq" id="WP_143950280.1">
    <property type="nucleotide sequence ID" value="NZ_BAABMB010000003.1"/>
</dbReference>
<keyword evidence="2" id="KW-1003">Cell membrane</keyword>
<evidence type="ECO:0000256" key="1">
    <source>
        <dbReference type="ARBA" id="ARBA00004429"/>
    </source>
</evidence>
<accession>A0A556ABU6</accession>
<evidence type="ECO:0000256" key="6">
    <source>
        <dbReference type="ARBA" id="ARBA00023136"/>
    </source>
</evidence>
<organism evidence="9 10">
    <name type="scientific">Verticiella sediminum</name>
    <dbReference type="NCBI Taxonomy" id="1247510"/>
    <lineage>
        <taxon>Bacteria</taxon>
        <taxon>Pseudomonadati</taxon>
        <taxon>Pseudomonadota</taxon>
        <taxon>Betaproteobacteria</taxon>
        <taxon>Burkholderiales</taxon>
        <taxon>Alcaligenaceae</taxon>
        <taxon>Verticiella</taxon>
    </lineage>
</organism>
<feature type="transmembrane region" description="Helical" evidence="7">
    <location>
        <begin position="57"/>
        <end position="75"/>
    </location>
</feature>
<name>A0A556ABU6_9BURK</name>
<evidence type="ECO:0000256" key="3">
    <source>
        <dbReference type="ARBA" id="ARBA00022519"/>
    </source>
</evidence>
<feature type="transmembrane region" description="Helical" evidence="7">
    <location>
        <begin position="142"/>
        <end position="166"/>
    </location>
</feature>
<feature type="transmembrane region" description="Helical" evidence="7">
    <location>
        <begin position="172"/>
        <end position="196"/>
    </location>
</feature>
<comment type="caution">
    <text evidence="9">The sequence shown here is derived from an EMBL/GenBank/DDBJ whole genome shotgun (WGS) entry which is preliminary data.</text>
</comment>
<dbReference type="GO" id="GO:0005886">
    <property type="term" value="C:plasma membrane"/>
    <property type="evidence" value="ECO:0007669"/>
    <property type="project" value="UniProtKB-SubCell"/>
</dbReference>
<feature type="transmembrane region" description="Helical" evidence="7">
    <location>
        <begin position="404"/>
        <end position="424"/>
    </location>
</feature>
<dbReference type="PANTHER" id="PTHR33362:SF5">
    <property type="entry name" value="C4-DICARBOXYLATE TRAP TRANSPORTER LARGE PERMEASE PROTEIN DCTM"/>
    <property type="match status" value="1"/>
</dbReference>
<evidence type="ECO:0000313" key="10">
    <source>
        <dbReference type="Proteomes" id="UP000318405"/>
    </source>
</evidence>
<feature type="transmembrane region" description="Helical" evidence="7">
    <location>
        <begin position="223"/>
        <end position="242"/>
    </location>
</feature>
<dbReference type="AlphaFoldDB" id="A0A556ABU6"/>
<evidence type="ECO:0000259" key="8">
    <source>
        <dbReference type="Pfam" id="PF06808"/>
    </source>
</evidence>
<dbReference type="GO" id="GO:0022857">
    <property type="term" value="F:transmembrane transporter activity"/>
    <property type="evidence" value="ECO:0007669"/>
    <property type="project" value="UniProtKB-UniRule"/>
</dbReference>
<dbReference type="NCBIfam" id="TIGR00786">
    <property type="entry name" value="dctM"/>
    <property type="match status" value="1"/>
</dbReference>
<evidence type="ECO:0000256" key="7">
    <source>
        <dbReference type="RuleBase" id="RU369079"/>
    </source>
</evidence>
<feature type="transmembrane region" description="Helical" evidence="7">
    <location>
        <begin position="248"/>
        <end position="266"/>
    </location>
</feature>
<comment type="similarity">
    <text evidence="7">Belongs to the TRAP transporter large permease family.</text>
</comment>
<dbReference type="Pfam" id="PF06808">
    <property type="entry name" value="DctM"/>
    <property type="match status" value="1"/>
</dbReference>
<reference evidence="9 10" key="1">
    <citation type="submission" date="2019-07" db="EMBL/GenBank/DDBJ databases">
        <title>Qingshengfaniella alkalisoli gen. nov., sp. nov., isolated from saline soil.</title>
        <authorList>
            <person name="Xu L."/>
            <person name="Huang X.-X."/>
            <person name="Sun J.-Q."/>
        </authorList>
    </citation>
    <scope>NUCLEOTIDE SEQUENCE [LARGE SCALE GENOMIC DNA]</scope>
    <source>
        <strain evidence="9 10">DSM 27279</strain>
    </source>
</reference>